<dbReference type="Pfam" id="PF01042">
    <property type="entry name" value="Ribonuc_L-PSP"/>
    <property type="match status" value="1"/>
</dbReference>
<evidence type="ECO:0000313" key="2">
    <source>
        <dbReference type="Proteomes" id="UP000494117"/>
    </source>
</evidence>
<dbReference type="EMBL" id="CADILG010000020">
    <property type="protein sequence ID" value="CAB3875587.1"/>
    <property type="molecule type" value="Genomic_DNA"/>
</dbReference>
<accession>A0A6S7D2F8</accession>
<reference evidence="1 2" key="1">
    <citation type="submission" date="2020-04" db="EMBL/GenBank/DDBJ databases">
        <authorList>
            <person name="De Canck E."/>
        </authorList>
    </citation>
    <scope>NUCLEOTIDE SEQUENCE [LARGE SCALE GENOMIC DNA]</scope>
    <source>
        <strain evidence="1 2">LMG 26858</strain>
    </source>
</reference>
<sequence>MTRIAINPDAMYASLPFGFSHATEQRGTRSLHLAGQVAWDKDRNLIGAGDVVAQARQALSNLKQVLTAAGATPADVLRLRTYVVNHKPENLGPICAEISAFYGDATPGANTFIGVQTLALPEFLIEIEADATLDQGTPA</sequence>
<dbReference type="RefSeq" id="WP_175207788.1">
    <property type="nucleotide sequence ID" value="NZ_CADILG010000020.1"/>
</dbReference>
<organism evidence="1 2">
    <name type="scientific">Achromobacter anxifer</name>
    <dbReference type="NCBI Taxonomy" id="1287737"/>
    <lineage>
        <taxon>Bacteria</taxon>
        <taxon>Pseudomonadati</taxon>
        <taxon>Pseudomonadota</taxon>
        <taxon>Betaproteobacteria</taxon>
        <taxon>Burkholderiales</taxon>
        <taxon>Alcaligenaceae</taxon>
        <taxon>Achromobacter</taxon>
    </lineage>
</organism>
<dbReference type="CDD" id="cd00448">
    <property type="entry name" value="YjgF_YER057c_UK114_family"/>
    <property type="match status" value="1"/>
</dbReference>
<keyword evidence="1" id="KW-0560">Oxidoreductase</keyword>
<dbReference type="PANTHER" id="PTHR43857:SF1">
    <property type="entry name" value="YJGH FAMILY PROTEIN"/>
    <property type="match status" value="1"/>
</dbReference>
<dbReference type="AlphaFoldDB" id="A0A6S7D2F8"/>
<dbReference type="SUPFAM" id="SSF55298">
    <property type="entry name" value="YjgF-like"/>
    <property type="match status" value="1"/>
</dbReference>
<dbReference type="InterPro" id="IPR006175">
    <property type="entry name" value="YjgF/YER057c/UK114"/>
</dbReference>
<name>A0A6S7D2F8_9BURK</name>
<dbReference type="Gene3D" id="3.30.1330.40">
    <property type="entry name" value="RutC-like"/>
    <property type="match status" value="1"/>
</dbReference>
<gene>
    <name evidence="1" type="primary">rutC_2</name>
    <name evidence="1" type="ORF">LMG26858_02956</name>
</gene>
<evidence type="ECO:0000313" key="1">
    <source>
        <dbReference type="EMBL" id="CAB3875587.1"/>
    </source>
</evidence>
<protein>
    <submittedName>
        <fullName evidence="1">Aminoacrylate peracid reductase RutC</fullName>
        <ecNumber evidence="1">1.-.-.-</ecNumber>
    </submittedName>
</protein>
<dbReference type="Proteomes" id="UP000494117">
    <property type="component" value="Unassembled WGS sequence"/>
</dbReference>
<keyword evidence="2" id="KW-1185">Reference proteome</keyword>
<dbReference type="InterPro" id="IPR035959">
    <property type="entry name" value="RutC-like_sf"/>
</dbReference>
<proteinExistence type="predicted"/>
<dbReference type="EC" id="1.-.-.-" evidence="1"/>
<dbReference type="PANTHER" id="PTHR43857">
    <property type="entry name" value="BLR7761 PROTEIN"/>
    <property type="match status" value="1"/>
</dbReference>
<dbReference type="GO" id="GO:0016491">
    <property type="term" value="F:oxidoreductase activity"/>
    <property type="evidence" value="ECO:0007669"/>
    <property type="project" value="UniProtKB-KW"/>
</dbReference>